<keyword evidence="3" id="KW-1185">Reference proteome</keyword>
<comment type="caution">
    <text evidence="2">The sequence shown here is derived from an EMBL/GenBank/DDBJ whole genome shotgun (WGS) entry which is preliminary data.</text>
</comment>
<feature type="region of interest" description="Disordered" evidence="1">
    <location>
        <begin position="73"/>
        <end position="109"/>
    </location>
</feature>
<protein>
    <submittedName>
        <fullName evidence="2">Uncharacterized protein</fullName>
    </submittedName>
</protein>
<dbReference type="EMBL" id="BSYO01000005">
    <property type="protein sequence ID" value="GMH04999.1"/>
    <property type="molecule type" value="Genomic_DNA"/>
</dbReference>
<dbReference type="Proteomes" id="UP001279734">
    <property type="component" value="Unassembled WGS sequence"/>
</dbReference>
<gene>
    <name evidence="2" type="ORF">Nepgr_006839</name>
</gene>
<dbReference type="AlphaFoldDB" id="A0AAD3S5U2"/>
<evidence type="ECO:0000313" key="3">
    <source>
        <dbReference type="Proteomes" id="UP001279734"/>
    </source>
</evidence>
<proteinExistence type="predicted"/>
<sequence>MPRFPLTTGRSFPNRFYSGSRFAMASQIHSYLISLRRLISQQAGNNYTDSLLICLSSFHLDLHSRKLPGHLEAAKSNRTQKSSKLDQDFISRNQFTSTKKHSRLSIKRA</sequence>
<feature type="compositionally biased region" description="Basic residues" evidence="1">
    <location>
        <begin position="98"/>
        <end position="109"/>
    </location>
</feature>
<organism evidence="2 3">
    <name type="scientific">Nepenthes gracilis</name>
    <name type="common">Slender pitcher plant</name>
    <dbReference type="NCBI Taxonomy" id="150966"/>
    <lineage>
        <taxon>Eukaryota</taxon>
        <taxon>Viridiplantae</taxon>
        <taxon>Streptophyta</taxon>
        <taxon>Embryophyta</taxon>
        <taxon>Tracheophyta</taxon>
        <taxon>Spermatophyta</taxon>
        <taxon>Magnoliopsida</taxon>
        <taxon>eudicotyledons</taxon>
        <taxon>Gunneridae</taxon>
        <taxon>Pentapetalae</taxon>
        <taxon>Caryophyllales</taxon>
        <taxon>Nepenthaceae</taxon>
        <taxon>Nepenthes</taxon>
    </lineage>
</organism>
<evidence type="ECO:0000313" key="2">
    <source>
        <dbReference type="EMBL" id="GMH04999.1"/>
    </source>
</evidence>
<name>A0AAD3S5U2_NEPGR</name>
<evidence type="ECO:0000256" key="1">
    <source>
        <dbReference type="SAM" id="MobiDB-lite"/>
    </source>
</evidence>
<accession>A0AAD3S5U2</accession>
<reference evidence="2" key="1">
    <citation type="submission" date="2023-05" db="EMBL/GenBank/DDBJ databases">
        <title>Nepenthes gracilis genome sequencing.</title>
        <authorList>
            <person name="Fukushima K."/>
        </authorList>
    </citation>
    <scope>NUCLEOTIDE SEQUENCE</scope>
    <source>
        <strain evidence="2">SING2019-196</strain>
    </source>
</reference>